<evidence type="ECO:0000256" key="1">
    <source>
        <dbReference type="ARBA" id="ARBA00004613"/>
    </source>
</evidence>
<comment type="subcellular location">
    <subcellularLocation>
        <location evidence="1">Secreted</location>
    </subcellularLocation>
</comment>
<feature type="chain" id="PRO_5004660148" evidence="3">
    <location>
        <begin position="20"/>
        <end position="256"/>
    </location>
</feature>
<dbReference type="InterPro" id="IPR001283">
    <property type="entry name" value="CRISP-related"/>
</dbReference>
<feature type="signal peptide" evidence="3">
    <location>
        <begin position="1"/>
        <end position="19"/>
    </location>
</feature>
<protein>
    <submittedName>
        <fullName evidence="5">Putative scp euk: scp-like extracellular protein</fullName>
    </submittedName>
</protein>
<proteinExistence type="evidence at transcript level"/>
<dbReference type="Pfam" id="PF00188">
    <property type="entry name" value="CAP"/>
    <property type="match status" value="1"/>
</dbReference>
<name>U5EVJ6_9DIPT</name>
<dbReference type="SUPFAM" id="SSF55797">
    <property type="entry name" value="PR-1-like"/>
    <property type="match status" value="1"/>
</dbReference>
<dbReference type="PANTHER" id="PTHR10334">
    <property type="entry name" value="CYSTEINE-RICH SECRETORY PROTEIN-RELATED"/>
    <property type="match status" value="1"/>
</dbReference>
<evidence type="ECO:0000256" key="3">
    <source>
        <dbReference type="SAM" id="SignalP"/>
    </source>
</evidence>
<evidence type="ECO:0000313" key="5">
    <source>
        <dbReference type="EMBL" id="JAB56493.1"/>
    </source>
</evidence>
<accession>U5EVJ6</accession>
<evidence type="ECO:0000259" key="4">
    <source>
        <dbReference type="SMART" id="SM00198"/>
    </source>
</evidence>
<evidence type="ECO:0000256" key="2">
    <source>
        <dbReference type="ARBA" id="ARBA00022525"/>
    </source>
</evidence>
<sequence length="256" mass="27606">MKVLIVGFVLAAFCGVVMCNDCPSCPCNYPNIFCAGKSSASGCVVIELTLAQRQILLDAHNQCRSNVAKGLNPALPFPTGLTEVTWDADLAKGATQNANQCVNGHDQCRNTPTCQNAGQNIYQGSSSQPITNFDVHLQSAVKKWCDENTSCDAAQIASYLETTPNGVIGHFTQIVNEQSTKIGCALSYYTKNAWYNAYIVCNYAYGNILKEKVYSFNTNAPFAIANAGSKCPNKKSTRYPDLCDTSFNCGIEASVA</sequence>
<dbReference type="GO" id="GO:0005576">
    <property type="term" value="C:extracellular region"/>
    <property type="evidence" value="ECO:0007669"/>
    <property type="project" value="UniProtKB-SubCell"/>
</dbReference>
<feature type="domain" description="SCP" evidence="4">
    <location>
        <begin position="51"/>
        <end position="210"/>
    </location>
</feature>
<reference evidence="5" key="1">
    <citation type="journal article" date="2014" name="Insect Biochem. Mol. Biol.">
        <title>An insight into the sialome of the frog biting fly, Corethrella appendiculata.</title>
        <authorList>
            <person name="Ribeiro J.M.C."/>
            <person name="Chagas A.C."/>
            <person name="Pham V.M."/>
            <person name="Lounibos L.P."/>
            <person name="Calvo E."/>
        </authorList>
    </citation>
    <scope>NUCLEOTIDE SEQUENCE</scope>
    <source>
        <tissue evidence="5">Salivary glands</tissue>
    </source>
</reference>
<dbReference type="Gene3D" id="3.40.33.10">
    <property type="entry name" value="CAP"/>
    <property type="match status" value="1"/>
</dbReference>
<dbReference type="PRINTS" id="PR00837">
    <property type="entry name" value="V5TPXLIKE"/>
</dbReference>
<organism evidence="5">
    <name type="scientific">Corethrella appendiculata</name>
    <dbReference type="NCBI Taxonomy" id="1370023"/>
    <lineage>
        <taxon>Eukaryota</taxon>
        <taxon>Metazoa</taxon>
        <taxon>Ecdysozoa</taxon>
        <taxon>Arthropoda</taxon>
        <taxon>Hexapoda</taxon>
        <taxon>Insecta</taxon>
        <taxon>Pterygota</taxon>
        <taxon>Neoptera</taxon>
        <taxon>Endopterygota</taxon>
        <taxon>Diptera</taxon>
        <taxon>Nematocera</taxon>
        <taxon>Culicoidea</taxon>
        <taxon>Chaoboridae</taxon>
        <taxon>Corethrella</taxon>
    </lineage>
</organism>
<dbReference type="EMBL" id="GANO01003378">
    <property type="protein sequence ID" value="JAB56493.1"/>
    <property type="molecule type" value="mRNA"/>
</dbReference>
<dbReference type="AlphaFoldDB" id="U5EVJ6"/>
<dbReference type="InterPro" id="IPR014044">
    <property type="entry name" value="CAP_dom"/>
</dbReference>
<keyword evidence="2" id="KW-0964">Secreted</keyword>
<keyword evidence="3" id="KW-0732">Signal</keyword>
<dbReference type="SMART" id="SM00198">
    <property type="entry name" value="SCP"/>
    <property type="match status" value="1"/>
</dbReference>
<dbReference type="InterPro" id="IPR035940">
    <property type="entry name" value="CAP_sf"/>
</dbReference>
<dbReference type="CDD" id="cd05380">
    <property type="entry name" value="CAP_euk"/>
    <property type="match status" value="1"/>
</dbReference>